<dbReference type="Gene3D" id="1.10.10.60">
    <property type="entry name" value="Homeodomain-like"/>
    <property type="match status" value="1"/>
</dbReference>
<dbReference type="SMART" id="SM00387">
    <property type="entry name" value="HATPase_c"/>
    <property type="match status" value="1"/>
</dbReference>
<dbReference type="Gene3D" id="3.30.565.10">
    <property type="entry name" value="Histidine kinase-like ATPase, C-terminal domain"/>
    <property type="match status" value="1"/>
</dbReference>
<dbReference type="InterPro" id="IPR011110">
    <property type="entry name" value="Reg_prop"/>
</dbReference>
<dbReference type="SUPFAM" id="SSF47384">
    <property type="entry name" value="Homodimeric domain of signal transducing histidine kinase"/>
    <property type="match status" value="1"/>
</dbReference>
<dbReference type="PROSITE" id="PS50110">
    <property type="entry name" value="RESPONSE_REGULATORY"/>
    <property type="match status" value="1"/>
</dbReference>
<dbReference type="PRINTS" id="PR00344">
    <property type="entry name" value="BCTRLSENSOR"/>
</dbReference>
<keyword evidence="8" id="KW-0812">Transmembrane</keyword>
<dbReference type="InterPro" id="IPR009057">
    <property type="entry name" value="Homeodomain-like_sf"/>
</dbReference>
<dbReference type="Pfam" id="PF00512">
    <property type="entry name" value="HisKA"/>
    <property type="match status" value="1"/>
</dbReference>
<dbReference type="PANTHER" id="PTHR43547:SF2">
    <property type="entry name" value="HYBRID SIGNAL TRANSDUCTION HISTIDINE KINASE C"/>
    <property type="match status" value="1"/>
</dbReference>
<evidence type="ECO:0000256" key="2">
    <source>
        <dbReference type="ARBA" id="ARBA00012438"/>
    </source>
</evidence>
<protein>
    <recommendedName>
        <fullName evidence="2">histidine kinase</fullName>
        <ecNumber evidence="2">2.7.13.3</ecNumber>
    </recommendedName>
</protein>
<dbReference type="Proteomes" id="UP001487296">
    <property type="component" value="Unassembled WGS sequence"/>
</dbReference>
<sequence length="1376" mass="155878">MKTLITRNPLGRWMCMLMASLLLCVLTIQGQSLAQMRLVPIDLSETIPDNDITALYQDHDGFVWIGTSNGLYRYDGRHVQCYRNTLLFPHLLPSNEITCMLDDGNNRLWIGTRQGVCRMNLKDGSTQSYDFKDFANSNIVKCMLFTRDETLWIGSEGGLYRYQPKDDTFVLQCSERGNAKVPQASITTLFEDHKGYVWIGTWDHGLYRYNPSDKSFYAMPSFNPQQSAHVVYESNGVLWVGTWGSGLYKISNPYDTNKPLRLTQYTLVNTNGRLQSNIIWDINRDQNTGLLWVGTNEGLTLVENADQPHSNLLALPASLNPEPDYFGRGASCFLCDRDNQMWAVAGQHGMVLAQTNPLFFSQRLLPPRYLYNDVITCLEVMPNGNVWVGLRRKGLLVYPDNKKDNYSLVSLPSSASFIKLLTANAALVGTEFAGLYVVENGKITRQFNKDNCPFIKTDNIYCLAFDKHSNWLIGTYQGLSVRFANGKGVHVEGKQLGLLANSDIRSITSAPDGTIWLGTRKNGLLRLRGDLSKPNDMTLRQYTRLADTELELRNVFKLLVDRRGRLWACTKEAGLLVYDAKNDRMMSASSRYGIPDKEVYSIEESANGNLWISMRNELICLSFDADGMVGGMRTYQRRMVIGSQYFGYGQSSANNADGIAFGFNTGFVSFPDLLPASESNPFRPMITDILVDGMPISLMKEDERNDVSPLLPPYTETLTLAPMQRELTLRYSSFNYNSETCPRFSYRLEGYDDDWMYPDASQSEVVYSNLTPGSYTFRLRHTDASGNWSADEQVIHIHVLAPFYLRWYAWVVYVILMGCAIYMVVRYFKNKEEVNRQLQLAHMERHNIEQLNHKKLQFFTNITHDLMTPLTIISATISQLVQTYPEAKDDCRTINSNVNRLMRLLQQILEFRKTETGNQHLRVSQGSVSDFVRNEVESIMPITYKKNIRLSVNCQPEHIVGYFDCDKLDKILYNLISNATKYNREDGHIEVSLTCDDGQWAIIRVKDDGAGIAADKLPSLFQRFYEGEHRRFNTYGMGIGLSLVKDLVTLHHGTVAVESELGKGSTFTVTLPINRDAFAEEEIEDSMQMMVANMSTTADTKPVRPANKQAPTILVVEDNEELLLLLKRLLEANYQVLTAYNGREAIEVADNEKVDLILTDVMMPVMDGIEMTRELRNRPDAPNCPIIMLTAKHDDEARAEAYQAGADAYITKPFNTSVLQVRIKNLLQHKEKADKEISDKLFGGIKDVKIAGSDQEFLNKCIEMVQQHLDNADFDLPTFAELMNTSKSTLYKKLRMITGLSTSAFIRSIRMKSAIELLRKNPNAHVSDIAYAVGYNDPKYFSSCFKKDFGCLPTEYAKREASASSQGETEDAPSKA</sequence>
<evidence type="ECO:0000259" key="10">
    <source>
        <dbReference type="PROSITE" id="PS50109"/>
    </source>
</evidence>
<evidence type="ECO:0000313" key="12">
    <source>
        <dbReference type="EMBL" id="MEQ2485695.1"/>
    </source>
</evidence>
<dbReference type="RefSeq" id="WP_215758684.1">
    <property type="nucleotide sequence ID" value="NZ_JAHKBE010000002.1"/>
</dbReference>
<keyword evidence="13" id="KW-1185">Reference proteome</keyword>
<dbReference type="InterPro" id="IPR036890">
    <property type="entry name" value="HATPase_C_sf"/>
</dbReference>
<feature type="transmembrane region" description="Helical" evidence="8">
    <location>
        <begin position="807"/>
        <end position="828"/>
    </location>
</feature>
<dbReference type="Pfam" id="PF02518">
    <property type="entry name" value="HATPase_c"/>
    <property type="match status" value="1"/>
</dbReference>
<dbReference type="InterPro" id="IPR015943">
    <property type="entry name" value="WD40/YVTN_repeat-like_dom_sf"/>
</dbReference>
<evidence type="ECO:0000313" key="13">
    <source>
        <dbReference type="Proteomes" id="UP001487296"/>
    </source>
</evidence>
<keyword evidence="8" id="KW-1133">Transmembrane helix</keyword>
<keyword evidence="5" id="KW-0238">DNA-binding</keyword>
<dbReference type="CDD" id="cd00075">
    <property type="entry name" value="HATPase"/>
    <property type="match status" value="1"/>
</dbReference>
<dbReference type="InterPro" id="IPR036097">
    <property type="entry name" value="HisK_dim/P_sf"/>
</dbReference>
<dbReference type="InterPro" id="IPR018060">
    <property type="entry name" value="HTH_AraC"/>
</dbReference>
<feature type="modified residue" description="4-aspartylphosphate" evidence="7">
    <location>
        <position position="1160"/>
    </location>
</feature>
<dbReference type="InterPro" id="IPR003661">
    <property type="entry name" value="HisK_dim/P_dom"/>
</dbReference>
<dbReference type="InterPro" id="IPR013783">
    <property type="entry name" value="Ig-like_fold"/>
</dbReference>
<dbReference type="EC" id="2.7.13.3" evidence="2"/>
<gene>
    <name evidence="12" type="ORF">AAAT34_01345</name>
</gene>
<evidence type="ECO:0000256" key="1">
    <source>
        <dbReference type="ARBA" id="ARBA00000085"/>
    </source>
</evidence>
<feature type="domain" description="HTH araC/xylS-type" evidence="9">
    <location>
        <begin position="1259"/>
        <end position="1359"/>
    </location>
</feature>
<dbReference type="PROSITE" id="PS50109">
    <property type="entry name" value="HIS_KIN"/>
    <property type="match status" value="1"/>
</dbReference>
<organism evidence="12 13">
    <name type="scientific">Hallella faecis</name>
    <dbReference type="NCBI Taxonomy" id="2841596"/>
    <lineage>
        <taxon>Bacteria</taxon>
        <taxon>Pseudomonadati</taxon>
        <taxon>Bacteroidota</taxon>
        <taxon>Bacteroidia</taxon>
        <taxon>Bacteroidales</taxon>
        <taxon>Prevotellaceae</taxon>
        <taxon>Hallella</taxon>
    </lineage>
</organism>
<dbReference type="PROSITE" id="PS01124">
    <property type="entry name" value="HTH_ARAC_FAMILY_2"/>
    <property type="match status" value="1"/>
</dbReference>
<dbReference type="InterPro" id="IPR001789">
    <property type="entry name" value="Sig_transdc_resp-reg_receiver"/>
</dbReference>
<evidence type="ECO:0000256" key="5">
    <source>
        <dbReference type="ARBA" id="ARBA00023125"/>
    </source>
</evidence>
<dbReference type="EMBL" id="JBBNFP010000003">
    <property type="protein sequence ID" value="MEQ2485695.1"/>
    <property type="molecule type" value="Genomic_DNA"/>
</dbReference>
<dbReference type="Gene3D" id="2.130.10.10">
    <property type="entry name" value="YVTN repeat-like/Quinoprotein amine dehydrogenase"/>
    <property type="match status" value="2"/>
</dbReference>
<dbReference type="InterPro" id="IPR011123">
    <property type="entry name" value="Y_Y_Y"/>
</dbReference>
<comment type="caution">
    <text evidence="12">The sequence shown here is derived from an EMBL/GenBank/DDBJ whole genome shotgun (WGS) entry which is preliminary data.</text>
</comment>
<dbReference type="SUPFAM" id="SSF52172">
    <property type="entry name" value="CheY-like"/>
    <property type="match status" value="1"/>
</dbReference>
<dbReference type="InterPro" id="IPR018062">
    <property type="entry name" value="HTH_AraC-typ_CS"/>
</dbReference>
<dbReference type="Pfam" id="PF07494">
    <property type="entry name" value="Reg_prop"/>
    <property type="match status" value="3"/>
</dbReference>
<dbReference type="SUPFAM" id="SSF46689">
    <property type="entry name" value="Homeodomain-like"/>
    <property type="match status" value="1"/>
</dbReference>
<reference evidence="12 13" key="1">
    <citation type="submission" date="2024-04" db="EMBL/GenBank/DDBJ databases">
        <title>Human intestinal bacterial collection.</title>
        <authorList>
            <person name="Pauvert C."/>
            <person name="Hitch T.C.A."/>
            <person name="Clavel T."/>
        </authorList>
    </citation>
    <scope>NUCLEOTIDE SEQUENCE [LARGE SCALE GENOMIC DNA]</scope>
    <source>
        <strain evidence="12 13">CLA-AA-H145</strain>
    </source>
</reference>
<dbReference type="SMART" id="SM00388">
    <property type="entry name" value="HisKA"/>
    <property type="match status" value="1"/>
</dbReference>
<dbReference type="Gene3D" id="1.10.287.130">
    <property type="match status" value="1"/>
</dbReference>
<dbReference type="InterPro" id="IPR004358">
    <property type="entry name" value="Sig_transdc_His_kin-like_C"/>
</dbReference>
<dbReference type="Gene3D" id="2.60.40.10">
    <property type="entry name" value="Immunoglobulins"/>
    <property type="match status" value="1"/>
</dbReference>
<keyword evidence="4" id="KW-0805">Transcription regulation</keyword>
<feature type="domain" description="Response regulatory" evidence="11">
    <location>
        <begin position="1112"/>
        <end position="1227"/>
    </location>
</feature>
<name>A0ABV1FMU0_9BACT</name>
<dbReference type="PROSITE" id="PS00041">
    <property type="entry name" value="HTH_ARAC_FAMILY_1"/>
    <property type="match status" value="1"/>
</dbReference>
<evidence type="ECO:0000256" key="4">
    <source>
        <dbReference type="ARBA" id="ARBA00023015"/>
    </source>
</evidence>
<dbReference type="SUPFAM" id="SSF55874">
    <property type="entry name" value="ATPase domain of HSP90 chaperone/DNA topoisomerase II/histidine kinase"/>
    <property type="match status" value="1"/>
</dbReference>
<evidence type="ECO:0000259" key="11">
    <source>
        <dbReference type="PROSITE" id="PS50110"/>
    </source>
</evidence>
<evidence type="ECO:0000256" key="3">
    <source>
        <dbReference type="ARBA" id="ARBA00022553"/>
    </source>
</evidence>
<keyword evidence="8" id="KW-0472">Membrane</keyword>
<dbReference type="Pfam" id="PF07495">
    <property type="entry name" value="Y_Y_Y"/>
    <property type="match status" value="1"/>
</dbReference>
<keyword evidence="3 7" id="KW-0597">Phosphoprotein</keyword>
<dbReference type="InterPro" id="IPR003594">
    <property type="entry name" value="HATPase_dom"/>
</dbReference>
<evidence type="ECO:0000256" key="7">
    <source>
        <dbReference type="PROSITE-ProRule" id="PRU00169"/>
    </source>
</evidence>
<dbReference type="Pfam" id="PF12833">
    <property type="entry name" value="HTH_18"/>
    <property type="match status" value="1"/>
</dbReference>
<keyword evidence="6" id="KW-0804">Transcription</keyword>
<dbReference type="InterPro" id="IPR011006">
    <property type="entry name" value="CheY-like_superfamily"/>
</dbReference>
<evidence type="ECO:0000256" key="6">
    <source>
        <dbReference type="ARBA" id="ARBA00023163"/>
    </source>
</evidence>
<dbReference type="CDD" id="cd00082">
    <property type="entry name" value="HisKA"/>
    <property type="match status" value="1"/>
</dbReference>
<dbReference type="PANTHER" id="PTHR43547">
    <property type="entry name" value="TWO-COMPONENT HISTIDINE KINASE"/>
    <property type="match status" value="1"/>
</dbReference>
<dbReference type="Pfam" id="PF00072">
    <property type="entry name" value="Response_reg"/>
    <property type="match status" value="1"/>
</dbReference>
<dbReference type="SMART" id="SM00448">
    <property type="entry name" value="REC"/>
    <property type="match status" value="1"/>
</dbReference>
<accession>A0ABV1FMU0</accession>
<feature type="domain" description="Histidine kinase" evidence="10">
    <location>
        <begin position="861"/>
        <end position="1075"/>
    </location>
</feature>
<evidence type="ECO:0000256" key="8">
    <source>
        <dbReference type="SAM" id="Phobius"/>
    </source>
</evidence>
<dbReference type="InterPro" id="IPR005467">
    <property type="entry name" value="His_kinase_dom"/>
</dbReference>
<dbReference type="SUPFAM" id="SSF63829">
    <property type="entry name" value="Calcium-dependent phosphotriesterase"/>
    <property type="match status" value="3"/>
</dbReference>
<proteinExistence type="predicted"/>
<dbReference type="Gene3D" id="3.40.50.2300">
    <property type="match status" value="1"/>
</dbReference>
<comment type="catalytic activity">
    <reaction evidence="1">
        <text>ATP + protein L-histidine = ADP + protein N-phospho-L-histidine.</text>
        <dbReference type="EC" id="2.7.13.3"/>
    </reaction>
</comment>
<dbReference type="SMART" id="SM00342">
    <property type="entry name" value="HTH_ARAC"/>
    <property type="match status" value="1"/>
</dbReference>
<evidence type="ECO:0000259" key="9">
    <source>
        <dbReference type="PROSITE" id="PS01124"/>
    </source>
</evidence>